<evidence type="ECO:0000256" key="1">
    <source>
        <dbReference type="SAM" id="Phobius"/>
    </source>
</evidence>
<protein>
    <submittedName>
        <fullName evidence="2">Uncharacterized protein</fullName>
    </submittedName>
</protein>
<comment type="caution">
    <text evidence="2">The sequence shown here is derived from an EMBL/GenBank/DDBJ whole genome shotgun (WGS) entry which is preliminary data.</text>
</comment>
<dbReference type="Proteomes" id="UP000027586">
    <property type="component" value="Unassembled WGS sequence"/>
</dbReference>
<sequence length="68" mass="8068">MSIQFGVQEHFGDTRPEQLPVWRPVKTKDHYYLLLLPGFTPFCLSLCGLYTQTSKVRAVHCSYYHHYY</sequence>
<proteinExistence type="predicted"/>
<gene>
    <name evidence="2" type="ORF">LCOR_06351.1</name>
</gene>
<name>A0A068RYV8_9FUNG</name>
<organism evidence="2 3">
    <name type="scientific">Lichtheimia corymbifera JMRC:FSU:9682</name>
    <dbReference type="NCBI Taxonomy" id="1263082"/>
    <lineage>
        <taxon>Eukaryota</taxon>
        <taxon>Fungi</taxon>
        <taxon>Fungi incertae sedis</taxon>
        <taxon>Mucoromycota</taxon>
        <taxon>Mucoromycotina</taxon>
        <taxon>Mucoromycetes</taxon>
        <taxon>Mucorales</taxon>
        <taxon>Lichtheimiaceae</taxon>
        <taxon>Lichtheimia</taxon>
    </lineage>
</organism>
<dbReference type="EMBL" id="CBTN010000028">
    <property type="protein sequence ID" value="CDH55184.1"/>
    <property type="molecule type" value="Genomic_DNA"/>
</dbReference>
<reference evidence="2" key="1">
    <citation type="submission" date="2013-08" db="EMBL/GenBank/DDBJ databases">
        <title>Gene expansion shapes genome architecture in the human pathogen Lichtheimia corymbifera: an evolutionary genomics analysis in the ancient terrestrial Mucorales (Mucoromycotina).</title>
        <authorList>
            <person name="Schwartze V.U."/>
            <person name="Winter S."/>
            <person name="Shelest E."/>
            <person name="Marcet-Houben M."/>
            <person name="Horn F."/>
            <person name="Wehner S."/>
            <person name="Hoffmann K."/>
            <person name="Riege K."/>
            <person name="Sammeth M."/>
            <person name="Nowrousian M."/>
            <person name="Valiante V."/>
            <person name="Linde J."/>
            <person name="Jacobsen I.D."/>
            <person name="Marz M."/>
            <person name="Brakhage A.A."/>
            <person name="Gabaldon T."/>
            <person name="Bocker S."/>
            <person name="Voigt K."/>
        </authorList>
    </citation>
    <scope>NUCLEOTIDE SEQUENCE [LARGE SCALE GENOMIC DNA]</scope>
    <source>
        <strain evidence="2">FSU 9682</strain>
    </source>
</reference>
<feature type="transmembrane region" description="Helical" evidence="1">
    <location>
        <begin position="31"/>
        <end position="50"/>
    </location>
</feature>
<evidence type="ECO:0000313" key="2">
    <source>
        <dbReference type="EMBL" id="CDH55184.1"/>
    </source>
</evidence>
<dbReference type="VEuPathDB" id="FungiDB:LCOR_06351.1"/>
<accession>A0A068RYV8</accession>
<keyword evidence="1" id="KW-1133">Transmembrane helix</keyword>
<dbReference type="AlphaFoldDB" id="A0A068RYV8"/>
<keyword evidence="1" id="KW-0812">Transmembrane</keyword>
<keyword evidence="1" id="KW-0472">Membrane</keyword>
<evidence type="ECO:0000313" key="3">
    <source>
        <dbReference type="Proteomes" id="UP000027586"/>
    </source>
</evidence>
<keyword evidence="3" id="KW-1185">Reference proteome</keyword>